<evidence type="ECO:0000256" key="1">
    <source>
        <dbReference type="ARBA" id="ARBA00004123"/>
    </source>
</evidence>
<dbReference type="InterPro" id="IPR004098">
    <property type="entry name" value="Prp18"/>
</dbReference>
<evidence type="ECO:0000256" key="3">
    <source>
        <dbReference type="ARBA" id="ARBA00018242"/>
    </source>
</evidence>
<evidence type="ECO:0000256" key="6">
    <source>
        <dbReference type="ARBA" id="ARBA00023187"/>
    </source>
</evidence>
<comment type="subcellular location">
    <subcellularLocation>
        <location evidence="1">Nucleus</location>
    </subcellularLocation>
</comment>
<keyword evidence="4" id="KW-0507">mRNA processing</keyword>
<dbReference type="GO" id="GO:0000350">
    <property type="term" value="P:generation of catalytic spliceosome for second transesterification step"/>
    <property type="evidence" value="ECO:0007669"/>
    <property type="project" value="TreeGrafter"/>
</dbReference>
<feature type="region of interest" description="Disordered" evidence="8">
    <location>
        <begin position="13"/>
        <end position="73"/>
    </location>
</feature>
<name>A0A0S4J086_BODSA</name>
<feature type="compositionally biased region" description="Low complexity" evidence="8">
    <location>
        <begin position="13"/>
        <end position="25"/>
    </location>
</feature>
<dbReference type="SUPFAM" id="SSF47938">
    <property type="entry name" value="Functional domain of the splicing factor Prp18"/>
    <property type="match status" value="1"/>
</dbReference>
<dbReference type="Proteomes" id="UP000051952">
    <property type="component" value="Unassembled WGS sequence"/>
</dbReference>
<dbReference type="PANTHER" id="PTHR13007:SF19">
    <property type="entry name" value="PRE-MRNA-SPLICING FACTOR 18"/>
    <property type="match status" value="1"/>
</dbReference>
<sequence>MFGALAAKLAAKKLQQQQQQQQQQQSLARRDEAPAATASYQSTSQIQQETASKRQREEDDATSAAAQKKKNESVPVVVELSATDVTVNTSPLPSATIVATKQAILFLEAEEFTALHTTAMVEVTDHLPTPPPTESTDVASSSTSNNPTSSSLSPPLPVIPEQVLSALLTSGGLRCGLRPLKVLSNCLVTAEDAFPPSSSSSPLDAELASIVARLATQPSWSSSSSAKIEPTDNRIHKRILIARWLWGSLLRWRLAVLQSCATHQVHLGEAEKLSGEDVRRFGHRIASQRDAMREYARSHAGVARLMCALLVDATSSSSNNKKDSSSSLILPDTMTDGLYDIATFAEGSQFEESEGAYFQTVIGSEKWRLGLYSAGDMHMRHSLEKTQRDRVRHVLNNESAMASLHAVKRIITLLRLKWVVL</sequence>
<dbReference type="OrthoDB" id="10261918at2759"/>
<dbReference type="EMBL" id="CYKH01000960">
    <property type="protein sequence ID" value="CUG73074.1"/>
    <property type="molecule type" value="Genomic_DNA"/>
</dbReference>
<proteinExistence type="inferred from homology"/>
<accession>A0A0S4J086</accession>
<organism evidence="10 11">
    <name type="scientific">Bodo saltans</name>
    <name type="common">Flagellated protozoan</name>
    <dbReference type="NCBI Taxonomy" id="75058"/>
    <lineage>
        <taxon>Eukaryota</taxon>
        <taxon>Discoba</taxon>
        <taxon>Euglenozoa</taxon>
        <taxon>Kinetoplastea</taxon>
        <taxon>Metakinetoplastina</taxon>
        <taxon>Eubodonida</taxon>
        <taxon>Bodonidae</taxon>
        <taxon>Bodo</taxon>
    </lineage>
</organism>
<evidence type="ECO:0000256" key="4">
    <source>
        <dbReference type="ARBA" id="ARBA00022664"/>
    </source>
</evidence>
<gene>
    <name evidence="10" type="ORF">BSAL_84125</name>
</gene>
<dbReference type="Pfam" id="PF02840">
    <property type="entry name" value="Prp18"/>
    <property type="match status" value="1"/>
</dbReference>
<dbReference type="GO" id="GO:0046540">
    <property type="term" value="C:U4/U6 x U5 tri-snRNP complex"/>
    <property type="evidence" value="ECO:0007669"/>
    <property type="project" value="TreeGrafter"/>
</dbReference>
<evidence type="ECO:0000259" key="9">
    <source>
        <dbReference type="Pfam" id="PF02840"/>
    </source>
</evidence>
<evidence type="ECO:0000256" key="7">
    <source>
        <dbReference type="ARBA" id="ARBA00023242"/>
    </source>
</evidence>
<keyword evidence="11" id="KW-1185">Reference proteome</keyword>
<dbReference type="GO" id="GO:0005682">
    <property type="term" value="C:U5 snRNP"/>
    <property type="evidence" value="ECO:0007669"/>
    <property type="project" value="TreeGrafter"/>
</dbReference>
<dbReference type="Gene3D" id="1.20.940.10">
    <property type="entry name" value="Functional domain of the splicing factor Prp18"/>
    <property type="match status" value="1"/>
</dbReference>
<evidence type="ECO:0000256" key="2">
    <source>
        <dbReference type="ARBA" id="ARBA00008137"/>
    </source>
</evidence>
<keyword evidence="5" id="KW-0747">Spliceosome</keyword>
<dbReference type="AlphaFoldDB" id="A0A0S4J086"/>
<reference evidence="11" key="1">
    <citation type="submission" date="2015-09" db="EMBL/GenBank/DDBJ databases">
        <authorList>
            <consortium name="Pathogen Informatics"/>
        </authorList>
    </citation>
    <scope>NUCLEOTIDE SEQUENCE [LARGE SCALE GENOMIC DNA]</scope>
    <source>
        <strain evidence="11">Lake Konstanz</strain>
    </source>
</reference>
<keyword evidence="6" id="KW-0508">mRNA splicing</keyword>
<feature type="compositionally biased region" description="Polar residues" evidence="8">
    <location>
        <begin position="38"/>
        <end position="50"/>
    </location>
</feature>
<dbReference type="GO" id="GO:0071021">
    <property type="term" value="C:U2-type post-spliceosomal complex"/>
    <property type="evidence" value="ECO:0007669"/>
    <property type="project" value="TreeGrafter"/>
</dbReference>
<evidence type="ECO:0000313" key="10">
    <source>
        <dbReference type="EMBL" id="CUG73074.1"/>
    </source>
</evidence>
<comment type="similarity">
    <text evidence="2">Belongs to the PRP18 family.</text>
</comment>
<evidence type="ECO:0000313" key="11">
    <source>
        <dbReference type="Proteomes" id="UP000051952"/>
    </source>
</evidence>
<dbReference type="InterPro" id="IPR039979">
    <property type="entry name" value="PRPF18"/>
</dbReference>
<evidence type="ECO:0000256" key="8">
    <source>
        <dbReference type="SAM" id="MobiDB-lite"/>
    </source>
</evidence>
<evidence type="ECO:0000256" key="5">
    <source>
        <dbReference type="ARBA" id="ARBA00022728"/>
    </source>
</evidence>
<feature type="domain" description="Prp18" evidence="9">
    <location>
        <begin position="330"/>
        <end position="415"/>
    </location>
</feature>
<dbReference type="PANTHER" id="PTHR13007">
    <property type="entry name" value="PRE-MRNA SPLICING FACTOR-RELATED"/>
    <property type="match status" value="1"/>
</dbReference>
<protein>
    <recommendedName>
        <fullName evidence="3">Pre-mRNA-splicing factor 18</fullName>
    </recommendedName>
</protein>
<dbReference type="VEuPathDB" id="TriTrypDB:BSAL_84125"/>
<keyword evidence="7" id="KW-0539">Nucleus</keyword>
<feature type="region of interest" description="Disordered" evidence="8">
    <location>
        <begin position="124"/>
        <end position="155"/>
    </location>
</feature>
<feature type="compositionally biased region" description="Low complexity" evidence="8">
    <location>
        <begin position="140"/>
        <end position="153"/>
    </location>
</feature>